<keyword evidence="5 10" id="KW-0680">Restriction system</keyword>
<dbReference type="PANTHER" id="PTHR30195">
    <property type="entry name" value="TYPE I SITE-SPECIFIC DEOXYRIBONUCLEASE PROTEIN SUBUNIT M AND R"/>
    <property type="match status" value="1"/>
</dbReference>
<dbReference type="Proteomes" id="UP000054172">
    <property type="component" value="Unassembled WGS sequence"/>
</dbReference>
<evidence type="ECO:0000256" key="3">
    <source>
        <dbReference type="ARBA" id="ARBA00022722"/>
    </source>
</evidence>
<organism evidence="12 13">
    <name type="scientific">Candidatus [Bacteroides] periocalifornicus</name>
    <dbReference type="NCBI Taxonomy" id="1702214"/>
    <lineage>
        <taxon>Bacteria</taxon>
        <taxon>Pseudomonadati</taxon>
        <taxon>Bacteroidota</taxon>
    </lineage>
</organism>
<protein>
    <recommendedName>
        <fullName evidence="10">Type I restriction enzyme endonuclease subunit</fullName>
        <shortName evidence="10">R protein</shortName>
        <ecNumber evidence="10">3.1.21.3</ecNumber>
    </recommendedName>
</protein>
<evidence type="ECO:0000256" key="9">
    <source>
        <dbReference type="ARBA" id="ARBA00023125"/>
    </source>
</evidence>
<dbReference type="AlphaFoldDB" id="A0A0Q4B6U2"/>
<evidence type="ECO:0000313" key="12">
    <source>
        <dbReference type="EMBL" id="KQM08745.1"/>
    </source>
</evidence>
<keyword evidence="4 10" id="KW-0547">Nucleotide-binding</keyword>
<comment type="catalytic activity">
    <reaction evidence="1 10">
        <text>Endonucleolytic cleavage of DNA to give random double-stranded fragments with terminal 5'-phosphates, ATP is simultaneously hydrolyzed.</text>
        <dbReference type="EC" id="3.1.21.3"/>
    </reaction>
</comment>
<dbReference type="CDD" id="cd22332">
    <property type="entry name" value="HsdR_N"/>
    <property type="match status" value="1"/>
</dbReference>
<dbReference type="STRING" id="1702214.AL399_05555"/>
<dbReference type="CDD" id="cd18030">
    <property type="entry name" value="DEXHc_RE_I_HsdR"/>
    <property type="match status" value="1"/>
</dbReference>
<evidence type="ECO:0000256" key="5">
    <source>
        <dbReference type="ARBA" id="ARBA00022747"/>
    </source>
</evidence>
<dbReference type="SMART" id="SM00487">
    <property type="entry name" value="DEXDc"/>
    <property type="match status" value="1"/>
</dbReference>
<dbReference type="InterPro" id="IPR051268">
    <property type="entry name" value="Type-I_R_enzyme_R_subunit"/>
</dbReference>
<dbReference type="GO" id="GO:0004386">
    <property type="term" value="F:helicase activity"/>
    <property type="evidence" value="ECO:0007669"/>
    <property type="project" value="UniProtKB-KW"/>
</dbReference>
<dbReference type="InterPro" id="IPR014001">
    <property type="entry name" value="Helicase_ATP-bd"/>
</dbReference>
<gene>
    <name evidence="12" type="ORF">AL399_05555</name>
</gene>
<keyword evidence="9 10" id="KW-0238">DNA-binding</keyword>
<evidence type="ECO:0000259" key="11">
    <source>
        <dbReference type="PROSITE" id="PS51192"/>
    </source>
</evidence>
<evidence type="ECO:0000256" key="1">
    <source>
        <dbReference type="ARBA" id="ARBA00000851"/>
    </source>
</evidence>
<dbReference type="Gene3D" id="3.90.1570.50">
    <property type="match status" value="1"/>
</dbReference>
<dbReference type="Gene3D" id="3.40.50.300">
    <property type="entry name" value="P-loop containing nucleotide triphosphate hydrolases"/>
    <property type="match status" value="2"/>
</dbReference>
<dbReference type="Pfam" id="PF12008">
    <property type="entry name" value="EcoR124_C"/>
    <property type="match status" value="1"/>
</dbReference>
<dbReference type="REBASE" id="135108">
    <property type="entry name" value="Bpe128ORF5535P"/>
</dbReference>
<comment type="subunit">
    <text evidence="10">The type I restriction/modification system is composed of three polypeptides R, M and S.</text>
</comment>
<name>A0A0Q4B6U2_9BACT</name>
<sequence length="1027" mass="117722">MHQESQIEKAFIQKLIDLGYAYRPDIRDREALERNFRQKFDALNKVQLSDREFALLLEDITTPDVFAASKILRNKGTLIRDDNTSLDYQLLNLTDWCKNDYEVISQLRMNTHSTHQRYDVLILIGGLPLVQVELKALPISPRKAIEQIVSYKKEAGNGYLSSLLAFMQLFVVSNGASTHYFANNRDEHFAFDTREQFLPIYTLSDAQNNHITHLHAFADMQLRKCALGELISKYMVLVEVEQKILVMRPYQIYAVKAIVDCIEQNRGNGYIWHTTGSGKTLTSFKASTLLKDNPYIEKCVFVVDRKDLDRQTRDEFNKFQEGCVEENTNTDTLVRRLLSTDYADKVIVTTIQKLGLALETEAKKQARVLRERAKGNTPVELPNYREKLKPLRNKRIVFIFDECHRSQFGDNHAAIKEFFPKAQLFGFTGTPIFEDNATQYLRTGEEEQFKTTEAVFEKLLHAYTITNAIEDKNVLRFHVDYYKGALVPTEGFRATAEELARIQQEAVLQVDKDAVVKKILEVHRHVTASRRFNALLATASIRDAIEYYHLFKEKQAALLAENPGYEPLHIACIFSPPAGGNKDMQQLQEDLPQEIQDNKEKPELSKTALAEIIADYNAQYGENCCLEDFDEYYSLLQKRIKDQKYVNADFPQHQKIDITIVVDMLLTGFDSKYLNTLYVDKNLRYHTLIQAFSRTNRILNNLKPQGNILDFRAQEEAVKAAIELFSGEEGKQNTRVWLVEPAAEVLADFELKVDELRQFIEAQGLTFTPDAPYRLKGVLAQDAFLEKFKAVQKAKTILDQYTDLHPEQQERIDTLLPPETHEGFKGGYLEIARRRRRERQHDAGSAIEGGSGGTSEGRQLAFDFEYVLFADATIDYDYIMQLVSGMTKTTHQQLTRQQLIALIKGNANFIDEQEMLLAYIDAIDWRYGQDKETVIAGYEQFKEAQYRAALEAIAEKHGLPPSGLSDFVSAVMGRMIFDIEPLNTLLKALGYNTMTARRQKREALLQDLIPHLALRAEGKEISGLNYN</sequence>
<feature type="domain" description="Helicase ATP-binding" evidence="11">
    <location>
        <begin position="260"/>
        <end position="449"/>
    </location>
</feature>
<dbReference type="Pfam" id="PF22679">
    <property type="entry name" value="T1R_D3-like"/>
    <property type="match status" value="1"/>
</dbReference>
<evidence type="ECO:0000256" key="7">
    <source>
        <dbReference type="ARBA" id="ARBA00022801"/>
    </source>
</evidence>
<proteinExistence type="inferred from homology"/>
<dbReference type="GO" id="GO:0003677">
    <property type="term" value="F:DNA binding"/>
    <property type="evidence" value="ECO:0007669"/>
    <property type="project" value="UniProtKB-KW"/>
</dbReference>
<dbReference type="Pfam" id="PF18766">
    <property type="entry name" value="SWI2_SNF2"/>
    <property type="match status" value="1"/>
</dbReference>
<comment type="similarity">
    <text evidence="2 10">Belongs to the HsdR family.</text>
</comment>
<evidence type="ECO:0000256" key="4">
    <source>
        <dbReference type="ARBA" id="ARBA00022741"/>
    </source>
</evidence>
<evidence type="ECO:0000256" key="6">
    <source>
        <dbReference type="ARBA" id="ARBA00022759"/>
    </source>
</evidence>
<dbReference type="InterPro" id="IPR004473">
    <property type="entry name" value="Restrct_endonuc_typeI_HsdR"/>
</dbReference>
<dbReference type="PANTHER" id="PTHR30195:SF16">
    <property type="entry name" value="TYPE I RESTRICTION ENZYME ENDONUCLEASE SUBUNIT"/>
    <property type="match status" value="1"/>
</dbReference>
<dbReference type="PATRIC" id="fig|1702214.3.peg.156"/>
<keyword evidence="13" id="KW-1185">Reference proteome</keyword>
<dbReference type="InterPro" id="IPR040980">
    <property type="entry name" value="SWI2_SNF2"/>
</dbReference>
<dbReference type="Pfam" id="PF04313">
    <property type="entry name" value="HSDR_N"/>
    <property type="match status" value="1"/>
</dbReference>
<evidence type="ECO:0000256" key="2">
    <source>
        <dbReference type="ARBA" id="ARBA00008598"/>
    </source>
</evidence>
<dbReference type="PROSITE" id="PS51192">
    <property type="entry name" value="HELICASE_ATP_BIND_1"/>
    <property type="match status" value="1"/>
</dbReference>
<dbReference type="NCBIfam" id="TIGR00348">
    <property type="entry name" value="hsdR"/>
    <property type="match status" value="1"/>
</dbReference>
<reference evidence="12" key="1">
    <citation type="submission" date="2015-08" db="EMBL/GenBank/DDBJ databases">
        <title>Candidatus Bacteriodes Periocalifornicus.</title>
        <authorList>
            <person name="McLean J.S."/>
            <person name="Kelley S."/>
        </authorList>
    </citation>
    <scope>NUCLEOTIDE SEQUENCE [LARGE SCALE GENOMIC DNA]</scope>
    <source>
        <strain evidence="12">12B</strain>
    </source>
</reference>
<accession>A0A0Q4B6U2</accession>
<keyword evidence="6" id="KW-0255">Endonuclease</keyword>
<dbReference type="InterPro" id="IPR027417">
    <property type="entry name" value="P-loop_NTPase"/>
</dbReference>
<keyword evidence="8 10" id="KW-0067">ATP-binding</keyword>
<keyword evidence="3" id="KW-0540">Nuclease</keyword>
<comment type="function">
    <text evidence="10">Subunit R is required for both nuclease and ATPase activities, but not for modification.</text>
</comment>
<dbReference type="InterPro" id="IPR022625">
    <property type="entry name" value="TypeI_RM_Rsu_C"/>
</dbReference>
<dbReference type="InterPro" id="IPR007409">
    <property type="entry name" value="Restrct_endonuc_type1_HsdR_N"/>
</dbReference>
<dbReference type="InterPro" id="IPR055180">
    <property type="entry name" value="HsdR_RecA-like_helicase_dom_2"/>
</dbReference>
<comment type="caution">
    <text evidence="12">The sequence shown here is derived from an EMBL/GenBank/DDBJ whole genome shotgun (WGS) entry which is preliminary data.</text>
</comment>
<keyword evidence="12" id="KW-0347">Helicase</keyword>
<dbReference type="SUPFAM" id="SSF52540">
    <property type="entry name" value="P-loop containing nucleoside triphosphate hydrolases"/>
    <property type="match status" value="1"/>
</dbReference>
<keyword evidence="7 10" id="KW-0378">Hydrolase</keyword>
<dbReference type="GO" id="GO:0005524">
    <property type="term" value="F:ATP binding"/>
    <property type="evidence" value="ECO:0007669"/>
    <property type="project" value="UniProtKB-KW"/>
</dbReference>
<evidence type="ECO:0000313" key="13">
    <source>
        <dbReference type="Proteomes" id="UP000054172"/>
    </source>
</evidence>
<evidence type="ECO:0000256" key="8">
    <source>
        <dbReference type="ARBA" id="ARBA00022840"/>
    </source>
</evidence>
<dbReference type="GO" id="GO:0009307">
    <property type="term" value="P:DNA restriction-modification system"/>
    <property type="evidence" value="ECO:0007669"/>
    <property type="project" value="UniProtKB-KW"/>
</dbReference>
<dbReference type="CDD" id="cd18800">
    <property type="entry name" value="SF2_C_EcoR124I-like"/>
    <property type="match status" value="1"/>
</dbReference>
<dbReference type="EC" id="3.1.21.3" evidence="10"/>
<dbReference type="GO" id="GO:0009035">
    <property type="term" value="F:type I site-specific deoxyribonuclease activity"/>
    <property type="evidence" value="ECO:0007669"/>
    <property type="project" value="UniProtKB-EC"/>
</dbReference>
<evidence type="ECO:0000256" key="10">
    <source>
        <dbReference type="RuleBase" id="RU364115"/>
    </source>
</evidence>
<dbReference type="EMBL" id="LIIK01000023">
    <property type="protein sequence ID" value="KQM08745.1"/>
    <property type="molecule type" value="Genomic_DNA"/>
</dbReference>